<dbReference type="Gene3D" id="3.40.47.10">
    <property type="match status" value="1"/>
</dbReference>
<keyword evidence="5" id="KW-1207">Sterol metabolism</keyword>
<gene>
    <name evidence="8" type="ORF">R1flu_016495</name>
</gene>
<dbReference type="InterPro" id="IPR016039">
    <property type="entry name" value="Thiolase-like"/>
</dbReference>
<evidence type="ECO:0000256" key="5">
    <source>
        <dbReference type="RuleBase" id="RU364071"/>
    </source>
</evidence>
<dbReference type="EMBL" id="JBHFFA010000004">
    <property type="protein sequence ID" value="KAL2631809.1"/>
    <property type="molecule type" value="Genomic_DNA"/>
</dbReference>
<feature type="active site" description="Proton donor/acceptor" evidence="3">
    <location>
        <position position="251"/>
    </location>
</feature>
<evidence type="ECO:0000313" key="9">
    <source>
        <dbReference type="Proteomes" id="UP001605036"/>
    </source>
</evidence>
<name>A0ABD1YQ45_9MARC</name>
<dbReference type="InterPro" id="IPR000590">
    <property type="entry name" value="HMG_CoA_synt_AS"/>
</dbReference>
<dbReference type="InterPro" id="IPR013528">
    <property type="entry name" value="HMG_CoA_synth_N"/>
</dbReference>
<dbReference type="Pfam" id="PF08540">
    <property type="entry name" value="HMG_CoA_synt_C"/>
    <property type="match status" value="1"/>
</dbReference>
<sequence length="471" mass="51718">MATPRPENVGILALEVYFPTSYVMQEELEVHDGVGKGKYTIGLGQDRLGFCTDCEDVISMSLTVVKSLFEKYGVSPSSIGRLEVGSETVVDKSKSIKTNLMELFNESGNGDVEGVDSTNACYGGTAALFNCINWVESTGWDGRFGLVVAADVAVYAEGPARPTGGAGAVAMLIGPNAPIVMERSYTSSQMAHAYDFYKPVLASEYPVVDGKLTTYCFMKALDLCYRRFGEKFQKKEGRPFSLNDVDYVVCHSPYNKLVQKSFARLMYNDFLQSPSLVEEEAAAKLEAFSHLSHDESLADRDLEKTAQVVAKKKYDEKVGPTTLLPKSIGNMYCAALYAGLVTLVHNKGESLLGKRLLLFSYGSGLASSVFSFRIREGAAPFSIPAIAERLNVKSKLESRIVVTPENFVKAMHLGETRYGAKDFVPTSSIKELRAGTFYLTKVDDKYRRYYARKPPVELVESTLVTNGIIVA</sequence>
<comment type="function">
    <text evidence="5">Catalyzes the condensation of acetyl-CoA with acetoacetyl-CoA to form HMG-CoA.</text>
</comment>
<evidence type="ECO:0000259" key="7">
    <source>
        <dbReference type="Pfam" id="PF08540"/>
    </source>
</evidence>
<dbReference type="InterPro" id="IPR010122">
    <property type="entry name" value="HMG_CoA_synthase_euk"/>
</dbReference>
<feature type="domain" description="Hydroxymethylglutaryl-coenzyme A synthase N-terminal" evidence="6">
    <location>
        <begin position="5"/>
        <end position="178"/>
    </location>
</feature>
<feature type="active site" description="Acyl-thioester intermediate" evidence="3">
    <location>
        <position position="121"/>
    </location>
</feature>
<dbReference type="CDD" id="cd00827">
    <property type="entry name" value="init_cond_enzymes"/>
    <property type="match status" value="1"/>
</dbReference>
<keyword evidence="5" id="KW-0444">Lipid biosynthesis</keyword>
<dbReference type="InterPro" id="IPR013746">
    <property type="entry name" value="HMG_CoA_synt_C_dom"/>
</dbReference>
<dbReference type="PANTHER" id="PTHR43323:SF2">
    <property type="entry name" value="HYDROXYMETHYLGLUTARYL-COA SYNTHASE"/>
    <property type="match status" value="1"/>
</dbReference>
<dbReference type="GO" id="GO:0004421">
    <property type="term" value="F:hydroxymethylglutaryl-CoA synthase activity"/>
    <property type="evidence" value="ECO:0007669"/>
    <property type="project" value="UniProtKB-EC"/>
</dbReference>
<feature type="binding site" evidence="4">
    <location>
        <position position="256"/>
    </location>
    <ligand>
        <name>CoA</name>
        <dbReference type="ChEBI" id="CHEBI:57287"/>
    </ligand>
</feature>
<keyword evidence="9" id="KW-1185">Reference proteome</keyword>
<keyword evidence="5" id="KW-0443">Lipid metabolism</keyword>
<feature type="active site" description="Proton donor/acceptor" evidence="3">
    <location>
        <position position="87"/>
    </location>
</feature>
<dbReference type="NCBIfam" id="TIGR01833">
    <property type="entry name" value="HMG-CoA-S_euk"/>
    <property type="match status" value="1"/>
</dbReference>
<feature type="domain" description="Hydroxymethylglutaryl-coenzyme A synthase C-terminal" evidence="7">
    <location>
        <begin position="179"/>
        <end position="453"/>
    </location>
</feature>
<dbReference type="PROSITE" id="PS01226">
    <property type="entry name" value="HMG_COA_SYNTHASE"/>
    <property type="match status" value="1"/>
</dbReference>
<accession>A0ABD1YQ45</accession>
<evidence type="ECO:0000313" key="8">
    <source>
        <dbReference type="EMBL" id="KAL2631809.1"/>
    </source>
</evidence>
<evidence type="ECO:0000256" key="4">
    <source>
        <dbReference type="PIRSR" id="PIRSR610122-2"/>
    </source>
</evidence>
<keyword evidence="2 5" id="KW-0808">Transferase</keyword>
<dbReference type="FunFam" id="3.40.47.10:FF:000008">
    <property type="entry name" value="3-hydroxy-3-methylglutaryl coenzyme A synthase"/>
    <property type="match status" value="1"/>
</dbReference>
<protein>
    <recommendedName>
        <fullName evidence="5">Hydroxymethylglutaryl-CoA synthase</fullName>
        <shortName evidence="5">HMG-CoA synthase</shortName>
        <ecNumber evidence="5">2.3.3.10</ecNumber>
    </recommendedName>
    <alternativeName>
        <fullName evidence="5">3-hydroxy-3-methylglutaryl coenzyme A synthase</fullName>
    </alternativeName>
</protein>
<evidence type="ECO:0000256" key="1">
    <source>
        <dbReference type="ARBA" id="ARBA00007061"/>
    </source>
</evidence>
<dbReference type="AlphaFoldDB" id="A0ABD1YQ45"/>
<organism evidence="8 9">
    <name type="scientific">Riccia fluitans</name>
    <dbReference type="NCBI Taxonomy" id="41844"/>
    <lineage>
        <taxon>Eukaryota</taxon>
        <taxon>Viridiplantae</taxon>
        <taxon>Streptophyta</taxon>
        <taxon>Embryophyta</taxon>
        <taxon>Marchantiophyta</taxon>
        <taxon>Marchantiopsida</taxon>
        <taxon>Marchantiidae</taxon>
        <taxon>Marchantiales</taxon>
        <taxon>Ricciaceae</taxon>
        <taxon>Riccia</taxon>
    </lineage>
</organism>
<comment type="similarity">
    <text evidence="1 5">Belongs to the thiolase-like superfamily. HMG-CoA synthase family.</text>
</comment>
<keyword evidence="5" id="KW-0752">Steroid biosynthesis</keyword>
<dbReference type="PANTHER" id="PTHR43323">
    <property type="entry name" value="3-HYDROXY-3-METHYLGLUTARYL COENZYME A SYNTHASE"/>
    <property type="match status" value="1"/>
</dbReference>
<evidence type="ECO:0000256" key="3">
    <source>
        <dbReference type="PIRSR" id="PIRSR610122-1"/>
    </source>
</evidence>
<dbReference type="Pfam" id="PF01154">
    <property type="entry name" value="HMG_CoA_synt_N"/>
    <property type="match status" value="1"/>
</dbReference>
<evidence type="ECO:0000259" key="6">
    <source>
        <dbReference type="Pfam" id="PF01154"/>
    </source>
</evidence>
<keyword evidence="5" id="KW-0753">Steroid metabolism</keyword>
<comment type="caution">
    <text evidence="8">The sequence shown here is derived from an EMBL/GenBank/DDBJ whole genome shotgun (WGS) entry which is preliminary data.</text>
</comment>
<comment type="pathway">
    <text evidence="5">Metabolic intermediate biosynthesis; (R)-mevalonate biosynthesis; (R)-mevalonate from acetyl-CoA: step 2/3.</text>
</comment>
<dbReference type="EC" id="2.3.3.10" evidence="5"/>
<proteinExistence type="inferred from homology"/>
<feature type="binding site" evidence="4">
    <location>
        <position position="260"/>
    </location>
    <ligand>
        <name>CoA</name>
        <dbReference type="ChEBI" id="CHEBI:57287"/>
    </ligand>
</feature>
<dbReference type="SUPFAM" id="SSF53901">
    <property type="entry name" value="Thiolase-like"/>
    <property type="match status" value="2"/>
</dbReference>
<dbReference type="Proteomes" id="UP001605036">
    <property type="component" value="Unassembled WGS sequence"/>
</dbReference>
<evidence type="ECO:0000256" key="2">
    <source>
        <dbReference type="ARBA" id="ARBA00022679"/>
    </source>
</evidence>
<keyword evidence="5" id="KW-0756">Sterol biosynthesis</keyword>
<dbReference type="GO" id="GO:0016126">
    <property type="term" value="P:sterol biosynthetic process"/>
    <property type="evidence" value="ECO:0007669"/>
    <property type="project" value="UniProtKB-KW"/>
</dbReference>
<comment type="catalytic activity">
    <reaction evidence="5">
        <text>acetoacetyl-CoA + acetyl-CoA + H2O = (3S)-3-hydroxy-3-methylglutaryl-CoA + CoA + H(+)</text>
        <dbReference type="Rhea" id="RHEA:10188"/>
        <dbReference type="ChEBI" id="CHEBI:15377"/>
        <dbReference type="ChEBI" id="CHEBI:15378"/>
        <dbReference type="ChEBI" id="CHEBI:43074"/>
        <dbReference type="ChEBI" id="CHEBI:57286"/>
        <dbReference type="ChEBI" id="CHEBI:57287"/>
        <dbReference type="ChEBI" id="CHEBI:57288"/>
        <dbReference type="EC" id="2.3.3.10"/>
    </reaction>
</comment>
<reference evidence="8 9" key="1">
    <citation type="submission" date="2024-09" db="EMBL/GenBank/DDBJ databases">
        <title>Chromosome-scale assembly of Riccia fluitans.</title>
        <authorList>
            <person name="Paukszto L."/>
            <person name="Sawicki J."/>
            <person name="Karawczyk K."/>
            <person name="Piernik-Szablinska J."/>
            <person name="Szczecinska M."/>
            <person name="Mazdziarz M."/>
        </authorList>
    </citation>
    <scope>NUCLEOTIDE SEQUENCE [LARGE SCALE GENOMIC DNA]</scope>
    <source>
        <strain evidence="8">Rf_01</strain>
        <tissue evidence="8">Aerial parts of the thallus</tissue>
    </source>
</reference>